<dbReference type="EMBL" id="CAJPIN010002369">
    <property type="protein sequence ID" value="CAG2055342.1"/>
    <property type="molecule type" value="Genomic_DNA"/>
</dbReference>
<dbReference type="Proteomes" id="UP001153148">
    <property type="component" value="Unassembled WGS sequence"/>
</dbReference>
<comment type="caution">
    <text evidence="1">The sequence shown here is derived from an EMBL/GenBank/DDBJ whole genome shotgun (WGS) entry which is preliminary data.</text>
</comment>
<keyword evidence="2" id="KW-1185">Reference proteome</keyword>
<evidence type="ECO:0008006" key="3">
    <source>
        <dbReference type="Google" id="ProtNLM"/>
    </source>
</evidence>
<protein>
    <recommendedName>
        <fullName evidence="3">Maturase K</fullName>
    </recommendedName>
</protein>
<organism evidence="1 2">
    <name type="scientific">Timema podura</name>
    <name type="common">Walking stick</name>
    <dbReference type="NCBI Taxonomy" id="61482"/>
    <lineage>
        <taxon>Eukaryota</taxon>
        <taxon>Metazoa</taxon>
        <taxon>Ecdysozoa</taxon>
        <taxon>Arthropoda</taxon>
        <taxon>Hexapoda</taxon>
        <taxon>Insecta</taxon>
        <taxon>Pterygota</taxon>
        <taxon>Neoptera</taxon>
        <taxon>Polyneoptera</taxon>
        <taxon>Phasmatodea</taxon>
        <taxon>Timematodea</taxon>
        <taxon>Timematoidea</taxon>
        <taxon>Timematidae</taxon>
        <taxon>Timema</taxon>
    </lineage>
</organism>
<reference evidence="1" key="1">
    <citation type="submission" date="2021-03" db="EMBL/GenBank/DDBJ databases">
        <authorList>
            <person name="Tran Van P."/>
        </authorList>
    </citation>
    <scope>NUCLEOTIDE SEQUENCE</scope>
</reference>
<name>A0ABN7NL07_TIMPD</name>
<sequence length="111" mass="12828">MSALDELDYHSISSALWLDYAKRLHEFILAPGFKRSLIRINIFTHLLAKSSSSLSSIIDRSFRALRRRFCVFSRLRQRDRENNLEVGGVCIAGLQRGDVGKYRREQGDLLE</sequence>
<evidence type="ECO:0000313" key="1">
    <source>
        <dbReference type="EMBL" id="CAG2055342.1"/>
    </source>
</evidence>
<evidence type="ECO:0000313" key="2">
    <source>
        <dbReference type="Proteomes" id="UP001153148"/>
    </source>
</evidence>
<accession>A0ABN7NL07</accession>
<gene>
    <name evidence="1" type="ORF">TPAB3V08_LOCUS2347</name>
</gene>
<proteinExistence type="predicted"/>